<dbReference type="EMBL" id="CAJVPU010025359">
    <property type="protein sequence ID" value="CAG8696031.1"/>
    <property type="molecule type" value="Genomic_DNA"/>
</dbReference>
<feature type="non-terminal residue" evidence="1">
    <location>
        <position position="1"/>
    </location>
</feature>
<reference evidence="1" key="1">
    <citation type="submission" date="2021-06" db="EMBL/GenBank/DDBJ databases">
        <authorList>
            <person name="Kallberg Y."/>
            <person name="Tangrot J."/>
            <person name="Rosling A."/>
        </authorList>
    </citation>
    <scope>NUCLEOTIDE SEQUENCE</scope>
    <source>
        <strain evidence="1">IL203A</strain>
    </source>
</reference>
<gene>
    <name evidence="1" type="ORF">DHETER_LOCUS11511</name>
</gene>
<name>A0ACA9P8I8_9GLOM</name>
<proteinExistence type="predicted"/>
<keyword evidence="2" id="KW-1185">Reference proteome</keyword>
<accession>A0ACA9P8I8</accession>
<feature type="non-terminal residue" evidence="1">
    <location>
        <position position="47"/>
    </location>
</feature>
<organism evidence="1 2">
    <name type="scientific">Dentiscutata heterogama</name>
    <dbReference type="NCBI Taxonomy" id="1316150"/>
    <lineage>
        <taxon>Eukaryota</taxon>
        <taxon>Fungi</taxon>
        <taxon>Fungi incertae sedis</taxon>
        <taxon>Mucoromycota</taxon>
        <taxon>Glomeromycotina</taxon>
        <taxon>Glomeromycetes</taxon>
        <taxon>Diversisporales</taxon>
        <taxon>Gigasporaceae</taxon>
        <taxon>Dentiscutata</taxon>
    </lineage>
</organism>
<evidence type="ECO:0000313" key="2">
    <source>
        <dbReference type="Proteomes" id="UP000789702"/>
    </source>
</evidence>
<dbReference type="Proteomes" id="UP000789702">
    <property type="component" value="Unassembled WGS sequence"/>
</dbReference>
<sequence length="47" mass="5222">LNVLTNEELQDKEESTSEADDSDNQTELEGISEVYNNFVNALKSVSC</sequence>
<evidence type="ECO:0000313" key="1">
    <source>
        <dbReference type="EMBL" id="CAG8696031.1"/>
    </source>
</evidence>
<comment type="caution">
    <text evidence="1">The sequence shown here is derived from an EMBL/GenBank/DDBJ whole genome shotgun (WGS) entry which is preliminary data.</text>
</comment>
<protein>
    <submittedName>
        <fullName evidence="1">6759_t:CDS:1</fullName>
    </submittedName>
</protein>